<protein>
    <recommendedName>
        <fullName evidence="3">CCHC-type domain-containing protein</fullName>
    </recommendedName>
</protein>
<dbReference type="GO" id="GO:0006397">
    <property type="term" value="P:mRNA processing"/>
    <property type="evidence" value="ECO:0007669"/>
    <property type="project" value="UniProtKB-KW"/>
</dbReference>
<dbReference type="SMART" id="SM00343">
    <property type="entry name" value="ZnF_C2HC"/>
    <property type="match status" value="1"/>
</dbReference>
<dbReference type="SUPFAM" id="SSF57756">
    <property type="entry name" value="Retrovirus zinc finger-like domains"/>
    <property type="match status" value="1"/>
</dbReference>
<dbReference type="OrthoDB" id="3253683at2759"/>
<keyword evidence="2" id="KW-0479">Metal-binding</keyword>
<dbReference type="AlphaFoldDB" id="A0A9P6AZY0"/>
<evidence type="ECO:0000259" key="3">
    <source>
        <dbReference type="PROSITE" id="PS50158"/>
    </source>
</evidence>
<dbReference type="GO" id="GO:0008270">
    <property type="term" value="F:zinc ion binding"/>
    <property type="evidence" value="ECO:0007669"/>
    <property type="project" value="UniProtKB-KW"/>
</dbReference>
<dbReference type="PROSITE" id="PS50158">
    <property type="entry name" value="ZF_CCHC"/>
    <property type="match status" value="1"/>
</dbReference>
<evidence type="ECO:0000256" key="1">
    <source>
        <dbReference type="ARBA" id="ARBA00022664"/>
    </source>
</evidence>
<dbReference type="Gene3D" id="4.10.60.10">
    <property type="entry name" value="Zinc finger, CCHC-type"/>
    <property type="match status" value="1"/>
</dbReference>
<gene>
    <name evidence="4" type="ORF">BS47DRAFT_1342512</name>
</gene>
<name>A0A9P6AZY0_9AGAM</name>
<keyword evidence="1" id="KW-0507">mRNA processing</keyword>
<sequence>MDEIPADAFTVFGAAGEGLCQMMEAQQRWYEQLEQQNLVLQNLVTRLQTDASSCETLMAEVGVITKAVVENLPAPVVEVPPAPATTPSISACPPKAADPETKILYALSYMQGGSAGDWASNYTCAILDGDSPFPGWETFCTHFEAAFELQLHTLKMTQGMTAEEYTMAFEAISGKTGFNDGALMDVYEHGLLHSLVKKIHLDTLPMSLQEWKDKATCIDKLWCHFNEQHSFSPTNPCQDNHPGTIQPFHPPTTTPQTLPTSFHPAAAVPSSSTYEPMDVDSNHCQNNPWQVTGLCWNCNKPGHIARDCPEPPCSHSMEEVVEKVRATLAPKSTEDGNEGVAKDF</sequence>
<keyword evidence="5" id="KW-1185">Reference proteome</keyword>
<organism evidence="4 5">
    <name type="scientific">Hydnum rufescens UP504</name>
    <dbReference type="NCBI Taxonomy" id="1448309"/>
    <lineage>
        <taxon>Eukaryota</taxon>
        <taxon>Fungi</taxon>
        <taxon>Dikarya</taxon>
        <taxon>Basidiomycota</taxon>
        <taxon>Agaricomycotina</taxon>
        <taxon>Agaricomycetes</taxon>
        <taxon>Cantharellales</taxon>
        <taxon>Hydnaceae</taxon>
        <taxon>Hydnum</taxon>
    </lineage>
</organism>
<comment type="caution">
    <text evidence="4">The sequence shown here is derived from an EMBL/GenBank/DDBJ whole genome shotgun (WGS) entry which is preliminary data.</text>
</comment>
<proteinExistence type="predicted"/>
<dbReference type="Proteomes" id="UP000886523">
    <property type="component" value="Unassembled WGS sequence"/>
</dbReference>
<keyword evidence="2" id="KW-0862">Zinc</keyword>
<reference evidence="4" key="1">
    <citation type="journal article" date="2020" name="Nat. Commun.">
        <title>Large-scale genome sequencing of mycorrhizal fungi provides insights into the early evolution of symbiotic traits.</title>
        <authorList>
            <person name="Miyauchi S."/>
            <person name="Kiss E."/>
            <person name="Kuo A."/>
            <person name="Drula E."/>
            <person name="Kohler A."/>
            <person name="Sanchez-Garcia M."/>
            <person name="Morin E."/>
            <person name="Andreopoulos B."/>
            <person name="Barry K.W."/>
            <person name="Bonito G."/>
            <person name="Buee M."/>
            <person name="Carver A."/>
            <person name="Chen C."/>
            <person name="Cichocki N."/>
            <person name="Clum A."/>
            <person name="Culley D."/>
            <person name="Crous P.W."/>
            <person name="Fauchery L."/>
            <person name="Girlanda M."/>
            <person name="Hayes R.D."/>
            <person name="Keri Z."/>
            <person name="LaButti K."/>
            <person name="Lipzen A."/>
            <person name="Lombard V."/>
            <person name="Magnuson J."/>
            <person name="Maillard F."/>
            <person name="Murat C."/>
            <person name="Nolan M."/>
            <person name="Ohm R.A."/>
            <person name="Pangilinan J."/>
            <person name="Pereira M.F."/>
            <person name="Perotto S."/>
            <person name="Peter M."/>
            <person name="Pfister S."/>
            <person name="Riley R."/>
            <person name="Sitrit Y."/>
            <person name="Stielow J.B."/>
            <person name="Szollosi G."/>
            <person name="Zifcakova L."/>
            <person name="Stursova M."/>
            <person name="Spatafora J.W."/>
            <person name="Tedersoo L."/>
            <person name="Vaario L.M."/>
            <person name="Yamada A."/>
            <person name="Yan M."/>
            <person name="Wang P."/>
            <person name="Xu J."/>
            <person name="Bruns T."/>
            <person name="Baldrian P."/>
            <person name="Vilgalys R."/>
            <person name="Dunand C."/>
            <person name="Henrissat B."/>
            <person name="Grigoriev I.V."/>
            <person name="Hibbett D."/>
            <person name="Nagy L.G."/>
            <person name="Martin F.M."/>
        </authorList>
    </citation>
    <scope>NUCLEOTIDE SEQUENCE</scope>
    <source>
        <strain evidence="4">UP504</strain>
    </source>
</reference>
<dbReference type="InterPro" id="IPR036875">
    <property type="entry name" value="Znf_CCHC_sf"/>
</dbReference>
<dbReference type="EMBL" id="MU128955">
    <property type="protein sequence ID" value="KAF9514904.1"/>
    <property type="molecule type" value="Genomic_DNA"/>
</dbReference>
<feature type="domain" description="CCHC-type" evidence="3">
    <location>
        <begin position="295"/>
        <end position="310"/>
    </location>
</feature>
<evidence type="ECO:0000256" key="2">
    <source>
        <dbReference type="PROSITE-ProRule" id="PRU00047"/>
    </source>
</evidence>
<dbReference type="InterPro" id="IPR001878">
    <property type="entry name" value="Znf_CCHC"/>
</dbReference>
<dbReference type="GO" id="GO:0003676">
    <property type="term" value="F:nucleic acid binding"/>
    <property type="evidence" value="ECO:0007669"/>
    <property type="project" value="InterPro"/>
</dbReference>
<keyword evidence="2" id="KW-0863">Zinc-finger</keyword>
<dbReference type="Pfam" id="PF00098">
    <property type="entry name" value="zf-CCHC"/>
    <property type="match status" value="1"/>
</dbReference>
<accession>A0A9P6AZY0</accession>
<evidence type="ECO:0000313" key="4">
    <source>
        <dbReference type="EMBL" id="KAF9514904.1"/>
    </source>
</evidence>
<evidence type="ECO:0000313" key="5">
    <source>
        <dbReference type="Proteomes" id="UP000886523"/>
    </source>
</evidence>